<dbReference type="OrthoDB" id="66811at2"/>
<feature type="transmembrane region" description="Helical" evidence="5">
    <location>
        <begin position="108"/>
        <end position="125"/>
    </location>
</feature>
<dbReference type="PRINTS" id="PR01035">
    <property type="entry name" value="TCRTETA"/>
</dbReference>
<dbReference type="GO" id="GO:0005886">
    <property type="term" value="C:plasma membrane"/>
    <property type="evidence" value="ECO:0007669"/>
    <property type="project" value="UniProtKB-SubCell"/>
</dbReference>
<keyword evidence="2 5" id="KW-0812">Transmembrane</keyword>
<evidence type="ECO:0000313" key="8">
    <source>
        <dbReference type="Proteomes" id="UP000288246"/>
    </source>
</evidence>
<organism evidence="7 8">
    <name type="scientific">Cellulomonas algicola</name>
    <dbReference type="NCBI Taxonomy" id="2071633"/>
    <lineage>
        <taxon>Bacteria</taxon>
        <taxon>Bacillati</taxon>
        <taxon>Actinomycetota</taxon>
        <taxon>Actinomycetes</taxon>
        <taxon>Micrococcales</taxon>
        <taxon>Cellulomonadaceae</taxon>
        <taxon>Cellulomonas</taxon>
    </lineage>
</organism>
<dbReference type="PROSITE" id="PS50850">
    <property type="entry name" value="MFS"/>
    <property type="match status" value="1"/>
</dbReference>
<dbReference type="PANTHER" id="PTHR43683:SF1">
    <property type="entry name" value="MULTIDRUG EFFLUX PROTEIN YFMO"/>
    <property type="match status" value="1"/>
</dbReference>
<name>A0A401UXD1_9CELL</name>
<proteinExistence type="predicted"/>
<evidence type="ECO:0000256" key="4">
    <source>
        <dbReference type="ARBA" id="ARBA00023136"/>
    </source>
</evidence>
<dbReference type="InterPro" id="IPR036259">
    <property type="entry name" value="MFS_trans_sf"/>
</dbReference>
<feature type="transmembrane region" description="Helical" evidence="5">
    <location>
        <begin position="78"/>
        <end position="102"/>
    </location>
</feature>
<dbReference type="InterPro" id="IPR001958">
    <property type="entry name" value="Tet-R_TetA/multi-R_MdtG-like"/>
</dbReference>
<dbReference type="GO" id="GO:0022857">
    <property type="term" value="F:transmembrane transporter activity"/>
    <property type="evidence" value="ECO:0007669"/>
    <property type="project" value="InterPro"/>
</dbReference>
<dbReference type="InterPro" id="IPR020846">
    <property type="entry name" value="MFS_dom"/>
</dbReference>
<evidence type="ECO:0000259" key="6">
    <source>
        <dbReference type="PROSITE" id="PS50850"/>
    </source>
</evidence>
<accession>A0A401UXD1</accession>
<keyword evidence="3 5" id="KW-1133">Transmembrane helix</keyword>
<keyword evidence="4 5" id="KW-0472">Membrane</keyword>
<protein>
    <submittedName>
        <fullName evidence="7">Multidrug resistance protein</fullName>
    </submittedName>
</protein>
<dbReference type="Gene3D" id="1.20.1250.20">
    <property type="entry name" value="MFS general substrate transporter like domains"/>
    <property type="match status" value="1"/>
</dbReference>
<feature type="transmembrane region" description="Helical" evidence="5">
    <location>
        <begin position="137"/>
        <end position="157"/>
    </location>
</feature>
<evidence type="ECO:0000313" key="7">
    <source>
        <dbReference type="EMBL" id="GCD19333.1"/>
    </source>
</evidence>
<dbReference type="Pfam" id="PF07690">
    <property type="entry name" value="MFS_1"/>
    <property type="match status" value="1"/>
</dbReference>
<dbReference type="RefSeq" id="WP_124341867.1">
    <property type="nucleotide sequence ID" value="NZ_BHYL01000059.1"/>
</dbReference>
<reference evidence="7 8" key="1">
    <citation type="submission" date="2018-11" db="EMBL/GenBank/DDBJ databases">
        <title>Draft genome sequence of Cellulomonas takizawaensis strain TKZ-21.</title>
        <authorList>
            <person name="Yamamura H."/>
            <person name="Hayashi T."/>
            <person name="Hamada M."/>
            <person name="Serisawa Y."/>
            <person name="Matsuyama K."/>
            <person name="Nakagawa Y."/>
            <person name="Otoguro M."/>
            <person name="Yanagida F."/>
            <person name="Hayakawa M."/>
        </authorList>
    </citation>
    <scope>NUCLEOTIDE SEQUENCE [LARGE SCALE GENOMIC DNA]</scope>
    <source>
        <strain evidence="7 8">TKZ-21</strain>
    </source>
</reference>
<dbReference type="PANTHER" id="PTHR43683">
    <property type="entry name" value="MULTIDRUG EFFLUX PROTEIN YFMO"/>
    <property type="match status" value="1"/>
</dbReference>
<feature type="transmembrane region" description="Helical" evidence="5">
    <location>
        <begin position="239"/>
        <end position="258"/>
    </location>
</feature>
<feature type="transmembrane region" description="Helical" evidence="5">
    <location>
        <begin position="163"/>
        <end position="183"/>
    </location>
</feature>
<feature type="transmembrane region" description="Helical" evidence="5">
    <location>
        <begin position="333"/>
        <end position="353"/>
    </location>
</feature>
<comment type="subcellular location">
    <subcellularLocation>
        <location evidence="1">Cell membrane</location>
        <topology evidence="1">Multi-pass membrane protein</topology>
    </subcellularLocation>
</comment>
<dbReference type="Proteomes" id="UP000288246">
    <property type="component" value="Unassembled WGS sequence"/>
</dbReference>
<dbReference type="InterPro" id="IPR053200">
    <property type="entry name" value="YfmO-like"/>
</dbReference>
<feature type="transmembrane region" description="Helical" evidence="5">
    <location>
        <begin position="204"/>
        <end position="227"/>
    </location>
</feature>
<feature type="transmembrane region" description="Helical" evidence="5">
    <location>
        <begin position="265"/>
        <end position="286"/>
    </location>
</feature>
<feature type="domain" description="Major facilitator superfamily (MFS) profile" evidence="6">
    <location>
        <begin position="12"/>
        <end position="381"/>
    </location>
</feature>
<dbReference type="InterPro" id="IPR011701">
    <property type="entry name" value="MFS"/>
</dbReference>
<evidence type="ECO:0000256" key="1">
    <source>
        <dbReference type="ARBA" id="ARBA00004651"/>
    </source>
</evidence>
<evidence type="ECO:0000256" key="5">
    <source>
        <dbReference type="SAM" id="Phobius"/>
    </source>
</evidence>
<keyword evidence="8" id="KW-1185">Reference proteome</keyword>
<comment type="caution">
    <text evidence="7">The sequence shown here is derived from an EMBL/GenBank/DDBJ whole genome shotgun (WGS) entry which is preliminary data.</text>
</comment>
<evidence type="ECO:0000256" key="3">
    <source>
        <dbReference type="ARBA" id="ARBA00022989"/>
    </source>
</evidence>
<dbReference type="SUPFAM" id="SSF103473">
    <property type="entry name" value="MFS general substrate transporter"/>
    <property type="match status" value="1"/>
</dbReference>
<feature type="transmembrane region" description="Helical" evidence="5">
    <location>
        <begin position="50"/>
        <end position="71"/>
    </location>
</feature>
<feature type="transmembrane region" description="Helical" evidence="5">
    <location>
        <begin position="12"/>
        <end position="30"/>
    </location>
</feature>
<evidence type="ECO:0000256" key="2">
    <source>
        <dbReference type="ARBA" id="ARBA00022692"/>
    </source>
</evidence>
<feature type="transmembrane region" description="Helical" evidence="5">
    <location>
        <begin position="359"/>
        <end position="381"/>
    </location>
</feature>
<gene>
    <name evidence="7" type="ORF">CTKZ_08950</name>
</gene>
<dbReference type="EMBL" id="BHYL01000059">
    <property type="protein sequence ID" value="GCD19333.1"/>
    <property type="molecule type" value="Genomic_DNA"/>
</dbReference>
<dbReference type="AlphaFoldDB" id="A0A401UXD1"/>
<sequence>MASRHHEPHRTAIYATALTAFFAIAGIAIVDPILPAIGAAMGATTWQVELLFTAYIAVMALGMIPAVLLTGKFGYKKILATGVSVVAVAAVAASLTGGIGALAALRGLWGLGNAMFFATAMVLLVSLAQDREWVVELFETCVGLGFAVGPLLGGLLGQISWRVPFLLCGLFMLVALTLSVTRLKDPAEPPAPLRLREVFTPFRRPAFVALCVVTATYNFVFFVVLGYTPVFLGLDVVPLGLVFTAWGIGLAVGILVVGHRLAHRLGAVQTVGLAVVVLLVALVGLATSGGTAQSVAVLVVAGVAMGVANANLTDLALATGSPDRRVTTGAFNLVRWGFAAPAPVVAGLLAEHASPTSPFWVGVGVLGVGVVAFLVTGHVMARSVGERVLWQRWDRGARAVERTPEEALGEVV</sequence>
<feature type="transmembrane region" description="Helical" evidence="5">
    <location>
        <begin position="292"/>
        <end position="312"/>
    </location>
</feature>